<sequence length="96" mass="11378">MQGINSKEHRILLTAFHKFEHLSTVYKNKIEEAEDARTRKAMEELDALYDKFRLLYTELEKCTKAYEIKKKSTRSLLNRSVRKLIPIAEKNKNFSS</sequence>
<protein>
    <submittedName>
        <fullName evidence="2">Uncharacterized protein</fullName>
    </submittedName>
</protein>
<proteinExistence type="predicted"/>
<dbReference type="RefSeq" id="WP_173968402.1">
    <property type="nucleotide sequence ID" value="NZ_BOVI01000014.1"/>
</dbReference>
<reference evidence="2" key="2">
    <citation type="submission" date="2022-09" db="EMBL/GenBank/DDBJ databases">
        <authorList>
            <person name="Duchaud E."/>
        </authorList>
    </citation>
    <scope>NUCLEOTIDE SEQUENCE</scope>
    <source>
        <strain evidence="2">TRV642</strain>
    </source>
</reference>
<evidence type="ECO:0000313" key="3">
    <source>
        <dbReference type="Proteomes" id="UP000474567"/>
    </source>
</evidence>
<dbReference type="Proteomes" id="UP001152749">
    <property type="component" value="Chromosome"/>
</dbReference>
<keyword evidence="3" id="KW-1185">Reference proteome</keyword>
<organism evidence="2 4">
    <name type="scientific">Flavobacterium collinsii</name>
    <dbReference type="NCBI Taxonomy" id="1114861"/>
    <lineage>
        <taxon>Bacteria</taxon>
        <taxon>Pseudomonadati</taxon>
        <taxon>Bacteroidota</taxon>
        <taxon>Flavobacteriia</taxon>
        <taxon>Flavobacteriales</taxon>
        <taxon>Flavobacteriaceae</taxon>
        <taxon>Flavobacterium</taxon>
    </lineage>
</organism>
<dbReference type="EMBL" id="OX336425">
    <property type="protein sequence ID" value="CAI2767098.1"/>
    <property type="molecule type" value="Genomic_DNA"/>
</dbReference>
<name>A0A9W4THZ0_9FLAO</name>
<dbReference type="EMBL" id="CADCST010000164">
    <property type="protein sequence ID" value="CAA9203142.1"/>
    <property type="molecule type" value="Genomic_DNA"/>
</dbReference>
<evidence type="ECO:0000313" key="2">
    <source>
        <dbReference type="EMBL" id="CAI2767098.1"/>
    </source>
</evidence>
<dbReference type="Proteomes" id="UP000474567">
    <property type="component" value="Unassembled WGS sequence"/>
</dbReference>
<reference evidence="1 3" key="1">
    <citation type="submission" date="2020-02" db="EMBL/GenBank/DDBJ databases">
        <authorList>
            <person name="Criscuolo A."/>
        </authorList>
    </citation>
    <scope>NUCLEOTIDE SEQUENCE [LARGE SCALE GENOMIC DNA]</scope>
    <source>
        <strain evidence="1">CECT7796</strain>
    </source>
</reference>
<evidence type="ECO:0000313" key="4">
    <source>
        <dbReference type="Proteomes" id="UP001152749"/>
    </source>
</evidence>
<gene>
    <name evidence="1" type="ORF">FLACOL7796_04615</name>
    <name evidence="2" type="ORF">TRV642_2206</name>
</gene>
<dbReference type="KEGG" id="fcs:TRV642_2206"/>
<evidence type="ECO:0000313" key="1">
    <source>
        <dbReference type="EMBL" id="CAA9203142.1"/>
    </source>
</evidence>
<dbReference type="AlphaFoldDB" id="A0A9W4THZ0"/>
<accession>A0A9W4THZ0</accession>